<proteinExistence type="predicted"/>
<protein>
    <recommendedName>
        <fullName evidence="4">Cysteine-rich transmembrane CYSTM domain-containing protein</fullName>
    </recommendedName>
</protein>
<dbReference type="Proteomes" id="UP000289340">
    <property type="component" value="Chromosome 4"/>
</dbReference>
<evidence type="ECO:0008006" key="4">
    <source>
        <dbReference type="Google" id="ProtNLM"/>
    </source>
</evidence>
<evidence type="ECO:0000256" key="1">
    <source>
        <dbReference type="SAM" id="MobiDB-lite"/>
    </source>
</evidence>
<dbReference type="AlphaFoldDB" id="A0A445KW52"/>
<reference evidence="2 3" key="1">
    <citation type="submission" date="2018-09" db="EMBL/GenBank/DDBJ databases">
        <title>A high-quality reference genome of wild soybean provides a powerful tool to mine soybean genomes.</title>
        <authorList>
            <person name="Xie M."/>
            <person name="Chung C.Y.L."/>
            <person name="Li M.-W."/>
            <person name="Wong F.-L."/>
            <person name="Chan T.-F."/>
            <person name="Lam H.-M."/>
        </authorList>
    </citation>
    <scope>NUCLEOTIDE SEQUENCE [LARGE SCALE GENOMIC DNA]</scope>
    <source>
        <strain evidence="3">cv. W05</strain>
        <tissue evidence="2">Hypocotyl of etiolated seedlings</tissue>
    </source>
</reference>
<sequence>MAYYNQNPPPMSGVIPPPQGYPQPGFQGPPPPQPQVFVTQAPAQPAQGAAATTGVMAGCLGALGCLCCLEMCCCLEACDEILEFILMLLSHSYGVELMLLQILHINFKTVIIK</sequence>
<feature type="region of interest" description="Disordered" evidence="1">
    <location>
        <begin position="1"/>
        <end position="33"/>
    </location>
</feature>
<accession>A0A445KW52</accession>
<dbReference type="Gramene" id="XM_028371192.1">
    <property type="protein sequence ID" value="XP_028226993.1"/>
    <property type="gene ID" value="LOC114408066"/>
</dbReference>
<name>A0A445KW52_GLYSO</name>
<evidence type="ECO:0000313" key="2">
    <source>
        <dbReference type="EMBL" id="RZC15023.1"/>
    </source>
</evidence>
<gene>
    <name evidence="2" type="ORF">D0Y65_008770</name>
</gene>
<organism evidence="2 3">
    <name type="scientific">Glycine soja</name>
    <name type="common">Wild soybean</name>
    <dbReference type="NCBI Taxonomy" id="3848"/>
    <lineage>
        <taxon>Eukaryota</taxon>
        <taxon>Viridiplantae</taxon>
        <taxon>Streptophyta</taxon>
        <taxon>Embryophyta</taxon>
        <taxon>Tracheophyta</taxon>
        <taxon>Spermatophyta</taxon>
        <taxon>Magnoliopsida</taxon>
        <taxon>eudicotyledons</taxon>
        <taxon>Gunneridae</taxon>
        <taxon>Pentapetalae</taxon>
        <taxon>rosids</taxon>
        <taxon>fabids</taxon>
        <taxon>Fabales</taxon>
        <taxon>Fabaceae</taxon>
        <taxon>Papilionoideae</taxon>
        <taxon>50 kb inversion clade</taxon>
        <taxon>NPAAA clade</taxon>
        <taxon>indigoferoid/millettioid clade</taxon>
        <taxon>Phaseoleae</taxon>
        <taxon>Glycine</taxon>
        <taxon>Glycine subgen. Soja</taxon>
    </lineage>
</organism>
<keyword evidence="3" id="KW-1185">Reference proteome</keyword>
<dbReference type="EMBL" id="QZWG01000004">
    <property type="protein sequence ID" value="RZC15023.1"/>
    <property type="molecule type" value="Genomic_DNA"/>
</dbReference>
<comment type="caution">
    <text evidence="2">The sequence shown here is derived from an EMBL/GenBank/DDBJ whole genome shotgun (WGS) entry which is preliminary data.</text>
</comment>
<feature type="compositionally biased region" description="Pro residues" evidence="1">
    <location>
        <begin position="7"/>
        <end position="33"/>
    </location>
</feature>
<evidence type="ECO:0000313" key="3">
    <source>
        <dbReference type="Proteomes" id="UP000289340"/>
    </source>
</evidence>